<organism evidence="2 3">
    <name type="scientific">Paracidovorax konjaci</name>
    <dbReference type="NCBI Taxonomy" id="32040"/>
    <lineage>
        <taxon>Bacteria</taxon>
        <taxon>Pseudomonadati</taxon>
        <taxon>Pseudomonadota</taxon>
        <taxon>Betaproteobacteria</taxon>
        <taxon>Burkholderiales</taxon>
        <taxon>Comamonadaceae</taxon>
        <taxon>Paracidovorax</taxon>
    </lineage>
</organism>
<keyword evidence="3" id="KW-1185">Reference proteome</keyword>
<name>A0A1I1YD12_9BURK</name>
<proteinExistence type="predicted"/>
<dbReference type="EMBL" id="FOMQ01000017">
    <property type="protein sequence ID" value="SFE17441.1"/>
    <property type="molecule type" value="Genomic_DNA"/>
</dbReference>
<evidence type="ECO:0000313" key="3">
    <source>
        <dbReference type="Proteomes" id="UP000199517"/>
    </source>
</evidence>
<dbReference type="OrthoDB" id="8811480at2"/>
<dbReference type="RefSeq" id="WP_092956444.1">
    <property type="nucleotide sequence ID" value="NZ_FOMQ01000017.1"/>
</dbReference>
<keyword evidence="1" id="KW-0732">Signal</keyword>
<reference evidence="3" key="1">
    <citation type="submission" date="2016-10" db="EMBL/GenBank/DDBJ databases">
        <authorList>
            <person name="Varghese N."/>
            <person name="Submissions S."/>
        </authorList>
    </citation>
    <scope>NUCLEOTIDE SEQUENCE [LARGE SCALE GENOMIC DNA]</scope>
    <source>
        <strain evidence="3">DSM 7481</strain>
    </source>
</reference>
<feature type="signal peptide" evidence="1">
    <location>
        <begin position="1"/>
        <end position="25"/>
    </location>
</feature>
<sequence>MQHSFALKSLWLGIPALSLAFSAVADEPAPLTLPLGPAVSAYLASSGTQAVSGSGTVNNQAGTGTGTAVRDAAVTVTFEGQPALRKSTVITLNFTTSSGSSTVDSTLINYYDAGYTVPRGAVISGLYSVTNTATPLPATAKAGDSGSWYTLRVYSDSGKWLQLGTATVNYSVKADTDSTLLLSVVTTATPVLGTPIVNTSTYRLAATGAAVPLTESATSSGTDLQITYE</sequence>
<dbReference type="Proteomes" id="UP000199517">
    <property type="component" value="Unassembled WGS sequence"/>
</dbReference>
<dbReference type="STRING" id="32040.SAMN04489710_11712"/>
<evidence type="ECO:0000313" key="2">
    <source>
        <dbReference type="EMBL" id="SFE17441.1"/>
    </source>
</evidence>
<feature type="chain" id="PRO_5011761586" evidence="1">
    <location>
        <begin position="26"/>
        <end position="229"/>
    </location>
</feature>
<accession>A0A1I1YD12</accession>
<dbReference type="AlphaFoldDB" id="A0A1I1YD12"/>
<gene>
    <name evidence="2" type="ORF">SAMN04489710_11712</name>
</gene>
<protein>
    <submittedName>
        <fullName evidence="2">Uncharacterized protein</fullName>
    </submittedName>
</protein>
<evidence type="ECO:0000256" key="1">
    <source>
        <dbReference type="SAM" id="SignalP"/>
    </source>
</evidence>